<evidence type="ECO:0000256" key="1">
    <source>
        <dbReference type="SAM" id="MobiDB-lite"/>
    </source>
</evidence>
<reference evidence="2" key="1">
    <citation type="submission" date="2020-07" db="EMBL/GenBank/DDBJ databases">
        <title>Highly diverse flavobacterial phages as mortality factor during North Sea spring blooms.</title>
        <authorList>
            <person name="Bartlau N."/>
            <person name="Wichels A."/>
            <person name="Krohne G."/>
            <person name="Adriaenssens E.M."/>
            <person name="Heins A."/>
            <person name="Fuchs B.M."/>
            <person name="Amann R."/>
            <person name="Moraru C."/>
        </authorList>
    </citation>
    <scope>NUCLEOTIDE SEQUENCE</scope>
</reference>
<evidence type="ECO:0000313" key="3">
    <source>
        <dbReference type="Proteomes" id="UP000693667"/>
    </source>
</evidence>
<gene>
    <name evidence="2" type="ORF">Freya1_45</name>
</gene>
<protein>
    <submittedName>
        <fullName evidence="2">DNA recombination protein</fullName>
    </submittedName>
</protein>
<dbReference type="Pfam" id="PF03837">
    <property type="entry name" value="RecT"/>
    <property type="match status" value="1"/>
</dbReference>
<dbReference type="GO" id="GO:0003677">
    <property type="term" value="F:DNA binding"/>
    <property type="evidence" value="ECO:0007669"/>
    <property type="project" value="InterPro"/>
</dbReference>
<keyword evidence="3" id="KW-1185">Reference proteome</keyword>
<dbReference type="NCBIfam" id="TIGR00616">
    <property type="entry name" value="rect"/>
    <property type="match status" value="1"/>
</dbReference>
<accession>A0A8E4ZKF9</accession>
<evidence type="ECO:0000313" key="2">
    <source>
        <dbReference type="EMBL" id="QQV90916.1"/>
    </source>
</evidence>
<dbReference type="InterPro" id="IPR004590">
    <property type="entry name" value="ssDNA_annealing_RecT"/>
</dbReference>
<proteinExistence type="predicted"/>
<dbReference type="EMBL" id="MT732463">
    <property type="protein sequence ID" value="QQV90916.1"/>
    <property type="molecule type" value="Genomic_DNA"/>
</dbReference>
<dbReference type="GO" id="GO:0006259">
    <property type="term" value="P:DNA metabolic process"/>
    <property type="evidence" value="ECO:0007669"/>
    <property type="project" value="InterPro"/>
</dbReference>
<name>A0A8E4ZKF9_9CAUD</name>
<organism evidence="2 3">
    <name type="scientific">Polaribacter phage Freya_1</name>
    <dbReference type="NCBI Taxonomy" id="2745662"/>
    <lineage>
        <taxon>Viruses</taxon>
        <taxon>Duplodnaviria</taxon>
        <taxon>Heunggongvirae</taxon>
        <taxon>Uroviricota</taxon>
        <taxon>Caudoviricetes</taxon>
        <taxon>Forsetiviridae</taxon>
        <taxon>Freyavirus</taxon>
        <taxon>Freyavirus freya</taxon>
    </lineage>
</organism>
<sequence length="262" mass="29372">MSNLQEQNKKVSIGTFLNSPGTSKFLEQNLQENRKEFVSNLLALCDGDSKLAECDPKKLMLCAMNATALNLPLNKNLGYAYIIPYKGIPSFQIGYKGLIQLALRSGQYKFLNACEVREGEISRNKFTGEMKFLGENENGKIIGYVAFLELNNGFSASLYMTEKQIEEHALRFSKMYAADKKYSSRKSKWSDPEARPKMATKTVLKGLLGTYGVLSTEMVKAMSNDDDNEIEETKSNGSRSSDIQDAIIVQDEPIQKIEKVEI</sequence>
<feature type="region of interest" description="Disordered" evidence="1">
    <location>
        <begin position="222"/>
        <end position="246"/>
    </location>
</feature>
<dbReference type="Proteomes" id="UP000693667">
    <property type="component" value="Segment"/>
</dbReference>
<dbReference type="InterPro" id="IPR018330">
    <property type="entry name" value="RecT_fam"/>
</dbReference>